<dbReference type="InterPro" id="IPR055583">
    <property type="entry name" value="DUF7159"/>
</dbReference>
<reference evidence="5" key="1">
    <citation type="submission" date="2016-09" db="EMBL/GenBank/DDBJ databases">
        <authorList>
            <person name="Greninger A.L."/>
            <person name="Jerome K.R."/>
            <person name="Mcnair B."/>
            <person name="Wallis C."/>
            <person name="Fang F."/>
        </authorList>
    </citation>
    <scope>NUCLEOTIDE SEQUENCE [LARGE SCALE GENOMIC DNA]</scope>
    <source>
        <strain evidence="5">M6</strain>
    </source>
</reference>
<dbReference type="Proteomes" id="UP000094053">
    <property type="component" value="Unassembled WGS sequence"/>
</dbReference>
<dbReference type="RefSeq" id="WP_069412574.1">
    <property type="nucleotide sequence ID" value="NZ_JACKUL010000007.1"/>
</dbReference>
<dbReference type="AlphaFoldDB" id="A0A1E3RNX6"/>
<dbReference type="OrthoDB" id="4641856at2"/>
<name>A0A1E3RNX6_MYCFV</name>
<evidence type="ECO:0000313" key="5">
    <source>
        <dbReference type="Proteomes" id="UP000094053"/>
    </source>
</evidence>
<keyword evidence="1" id="KW-1133">Transmembrane helix</keyword>
<evidence type="ECO:0000259" key="2">
    <source>
        <dbReference type="Pfam" id="PF23715"/>
    </source>
</evidence>
<dbReference type="PRINTS" id="PR01217">
    <property type="entry name" value="PRICHEXTENSN"/>
</dbReference>
<gene>
    <name evidence="4" type="ORF">BHQ18_05575</name>
</gene>
<feature type="transmembrane region" description="Helical" evidence="1">
    <location>
        <begin position="230"/>
        <end position="254"/>
    </location>
</feature>
<dbReference type="InterPro" id="IPR055581">
    <property type="entry name" value="DUF7157"/>
</dbReference>
<evidence type="ECO:0000259" key="3">
    <source>
        <dbReference type="Pfam" id="PF23717"/>
    </source>
</evidence>
<evidence type="ECO:0000256" key="1">
    <source>
        <dbReference type="SAM" id="Phobius"/>
    </source>
</evidence>
<keyword evidence="1" id="KW-0472">Membrane</keyword>
<dbReference type="STRING" id="1776.BHQ18_05575"/>
<keyword evidence="1" id="KW-0812">Transmembrane</keyword>
<protein>
    <submittedName>
        <fullName evidence="4">Uncharacterized protein</fullName>
    </submittedName>
</protein>
<feature type="domain" description="DUF7159" evidence="3">
    <location>
        <begin position="2"/>
        <end position="218"/>
    </location>
</feature>
<keyword evidence="5" id="KW-1185">Reference proteome</keyword>
<organism evidence="4 5">
    <name type="scientific">Mycolicibacterium flavescens</name>
    <name type="common">Mycobacterium flavescens</name>
    <dbReference type="NCBI Taxonomy" id="1776"/>
    <lineage>
        <taxon>Bacteria</taxon>
        <taxon>Bacillati</taxon>
        <taxon>Actinomycetota</taxon>
        <taxon>Actinomycetes</taxon>
        <taxon>Mycobacteriales</taxon>
        <taxon>Mycobacteriaceae</taxon>
        <taxon>Mycolicibacterium</taxon>
    </lineage>
</organism>
<comment type="caution">
    <text evidence="4">The sequence shown here is derived from an EMBL/GenBank/DDBJ whole genome shotgun (WGS) entry which is preliminary data.</text>
</comment>
<dbReference type="Pfam" id="PF23715">
    <property type="entry name" value="DUF7157"/>
    <property type="match status" value="1"/>
</dbReference>
<sequence length="386" mass="39726">MDLVLGLSMTSRTVRWVLVEGTTGEGATIDRGKFDFDADVDPDELLNVVLADAAGAAIHSVGVTWTNEAEEIASGVLAALQARGYGNAIAVSELEAGDMLATGIADIADYDDVAVCIVEPDAAVIAMVTAAGVSVDRIARPLDGADAIELTSGVIAMLELNEWQPQAIFVVGSATDVELVCSTLGDVTEAPVFSAAEADLAMARGAALASARAITTLDAPGTRQRSRVSALAAVLAAAVVAFVVSVSAAVGMSLSGDRDTEVHAAAEEEPVAVAEAPAPAPEKKTLTPAEARPVVAQTIAIAAPPPPPAAPPVYEPPAYQAPAYEPPAYVPPAPAPAYSPPAPVYAPPPPAPAYVPPAPQPRLRDRIIERIPIINRFHEPDYSYGR</sequence>
<accession>A0A1E3RNX6</accession>
<dbReference type="Pfam" id="PF23717">
    <property type="entry name" value="DUF7159"/>
    <property type="match status" value="1"/>
</dbReference>
<proteinExistence type="predicted"/>
<evidence type="ECO:0000313" key="4">
    <source>
        <dbReference type="EMBL" id="ODQ91551.1"/>
    </source>
</evidence>
<dbReference type="EMBL" id="MIHA01000003">
    <property type="protein sequence ID" value="ODQ91551.1"/>
    <property type="molecule type" value="Genomic_DNA"/>
</dbReference>
<feature type="domain" description="DUF7157" evidence="2">
    <location>
        <begin position="308"/>
        <end position="382"/>
    </location>
</feature>